<dbReference type="AlphaFoldDB" id="A0A1U7JI92"/>
<sequence length="153" mass="17147">MKFLELKVPPVVVGGICFALMWALAISIPGYPLPQSVALLGLILCVMSGSALGIAGLLEFRRAQTTFHPHHPEDARQLVTSGVYQYTRNPMYMGLLLMLLGWAIFLSSMASFTGLIVFVAYMNQFQITPEERALKAKFGSDYDDYARRVRRWV</sequence>
<evidence type="ECO:0000256" key="3">
    <source>
        <dbReference type="ARBA" id="ARBA00022989"/>
    </source>
</evidence>
<name>A0A1U7JI92_9HYPH</name>
<dbReference type="Gene3D" id="1.20.120.1630">
    <property type="match status" value="1"/>
</dbReference>
<evidence type="ECO:0000313" key="7">
    <source>
        <dbReference type="Proteomes" id="UP000185783"/>
    </source>
</evidence>
<keyword evidence="4 5" id="KW-0472">Membrane</keyword>
<keyword evidence="2 5" id="KW-0812">Transmembrane</keyword>
<feature type="transmembrane region" description="Helical" evidence="5">
    <location>
        <begin position="12"/>
        <end position="31"/>
    </location>
</feature>
<gene>
    <name evidence="6" type="ORF">A3843_08660</name>
</gene>
<feature type="transmembrane region" description="Helical" evidence="5">
    <location>
        <begin position="95"/>
        <end position="122"/>
    </location>
</feature>
<keyword evidence="3 5" id="KW-1133">Transmembrane helix</keyword>
<evidence type="ECO:0000256" key="1">
    <source>
        <dbReference type="ARBA" id="ARBA00004127"/>
    </source>
</evidence>
<accession>A0A1U7JI92</accession>
<dbReference type="GO" id="GO:0012505">
    <property type="term" value="C:endomembrane system"/>
    <property type="evidence" value="ECO:0007669"/>
    <property type="project" value="UniProtKB-SubCell"/>
</dbReference>
<organism evidence="6 7">
    <name type="scientific">Pseudovibrio exalbescens</name>
    <dbReference type="NCBI Taxonomy" id="197461"/>
    <lineage>
        <taxon>Bacteria</taxon>
        <taxon>Pseudomonadati</taxon>
        <taxon>Pseudomonadota</taxon>
        <taxon>Alphaproteobacteria</taxon>
        <taxon>Hyphomicrobiales</taxon>
        <taxon>Stappiaceae</taxon>
        <taxon>Pseudovibrio</taxon>
    </lineage>
</organism>
<evidence type="ECO:0000256" key="4">
    <source>
        <dbReference type="ARBA" id="ARBA00023136"/>
    </source>
</evidence>
<feature type="transmembrane region" description="Helical" evidence="5">
    <location>
        <begin position="37"/>
        <end position="58"/>
    </location>
</feature>
<comment type="caution">
    <text evidence="6">The sequence shown here is derived from an EMBL/GenBank/DDBJ whole genome shotgun (WGS) entry which is preliminary data.</text>
</comment>
<dbReference type="PANTHER" id="PTHR12714">
    <property type="entry name" value="PROTEIN-S ISOPRENYLCYSTEINE O-METHYLTRANSFERASE"/>
    <property type="match status" value="1"/>
</dbReference>
<dbReference type="InterPro" id="IPR007318">
    <property type="entry name" value="Phopholipid_MeTrfase"/>
</dbReference>
<dbReference type="PANTHER" id="PTHR12714:SF24">
    <property type="entry name" value="SLR1182 PROTEIN"/>
    <property type="match status" value="1"/>
</dbReference>
<evidence type="ECO:0000256" key="5">
    <source>
        <dbReference type="SAM" id="Phobius"/>
    </source>
</evidence>
<evidence type="ECO:0000256" key="2">
    <source>
        <dbReference type="ARBA" id="ARBA00022692"/>
    </source>
</evidence>
<dbReference type="RefSeq" id="WP_028480542.1">
    <property type="nucleotide sequence ID" value="NZ_LVVZ01000014.1"/>
</dbReference>
<dbReference type="Pfam" id="PF04191">
    <property type="entry name" value="PEMT"/>
    <property type="match status" value="1"/>
</dbReference>
<dbReference type="EMBL" id="LVVZ01000014">
    <property type="protein sequence ID" value="OKL44449.1"/>
    <property type="molecule type" value="Genomic_DNA"/>
</dbReference>
<reference evidence="6 7" key="1">
    <citation type="submission" date="2016-03" db="EMBL/GenBank/DDBJ databases">
        <title>Genome sequence of Nesiotobacter sp. nov., a moderately halophilic alphaproteobacterium isolated from the Yellow Sea, China.</title>
        <authorList>
            <person name="Zhang G."/>
            <person name="Zhang R."/>
        </authorList>
    </citation>
    <scope>NUCLEOTIDE SEQUENCE [LARGE SCALE GENOMIC DNA]</scope>
    <source>
        <strain evidence="6 7">WB1-6</strain>
    </source>
</reference>
<evidence type="ECO:0000313" key="6">
    <source>
        <dbReference type="EMBL" id="OKL44449.1"/>
    </source>
</evidence>
<dbReference type="STRING" id="197461.A3843_08660"/>
<comment type="subcellular location">
    <subcellularLocation>
        <location evidence="1">Endomembrane system</location>
        <topology evidence="1">Multi-pass membrane protein</topology>
    </subcellularLocation>
</comment>
<proteinExistence type="predicted"/>
<dbReference type="GO" id="GO:0016740">
    <property type="term" value="F:transferase activity"/>
    <property type="evidence" value="ECO:0007669"/>
    <property type="project" value="UniProtKB-ARBA"/>
</dbReference>
<keyword evidence="7" id="KW-1185">Reference proteome</keyword>
<protein>
    <recommendedName>
        <fullName evidence="8">Isoprenylcysteine carboxyl methyltransferase (ICMT) family protein</fullName>
    </recommendedName>
</protein>
<dbReference type="Proteomes" id="UP000185783">
    <property type="component" value="Unassembled WGS sequence"/>
</dbReference>
<evidence type="ECO:0008006" key="8">
    <source>
        <dbReference type="Google" id="ProtNLM"/>
    </source>
</evidence>
<dbReference type="OrthoDB" id="9811969at2"/>